<keyword evidence="3 6" id="KW-0812">Transmembrane</keyword>
<evidence type="ECO:0000256" key="2">
    <source>
        <dbReference type="ARBA" id="ARBA00022475"/>
    </source>
</evidence>
<comment type="subcellular location">
    <subcellularLocation>
        <location evidence="1">Cell membrane</location>
        <topology evidence="1">Multi-pass membrane protein</topology>
    </subcellularLocation>
</comment>
<accession>A0ABR8LXX2</accession>
<comment type="caution">
    <text evidence="7">The sequence shown here is derived from an EMBL/GenBank/DDBJ whole genome shotgun (WGS) entry which is preliminary data.</text>
</comment>
<feature type="transmembrane region" description="Helical" evidence="6">
    <location>
        <begin position="53"/>
        <end position="72"/>
    </location>
</feature>
<feature type="transmembrane region" description="Helical" evidence="6">
    <location>
        <begin position="93"/>
        <end position="110"/>
    </location>
</feature>
<keyword evidence="8" id="KW-1185">Reference proteome</keyword>
<dbReference type="PANTHER" id="PTHR30250">
    <property type="entry name" value="PST FAMILY PREDICTED COLANIC ACID TRANSPORTER"/>
    <property type="match status" value="1"/>
</dbReference>
<feature type="transmembrane region" description="Helical" evidence="6">
    <location>
        <begin position="12"/>
        <end position="33"/>
    </location>
</feature>
<evidence type="ECO:0000313" key="7">
    <source>
        <dbReference type="EMBL" id="MBD3864258.1"/>
    </source>
</evidence>
<dbReference type="EMBL" id="JACXXH010000007">
    <property type="protein sequence ID" value="MBD3864258.1"/>
    <property type="molecule type" value="Genomic_DNA"/>
</dbReference>
<protein>
    <submittedName>
        <fullName evidence="7">O-antigen translocase</fullName>
    </submittedName>
</protein>
<evidence type="ECO:0000313" key="8">
    <source>
        <dbReference type="Proteomes" id="UP000627521"/>
    </source>
</evidence>
<dbReference type="CDD" id="cd13125">
    <property type="entry name" value="MATE_like_10"/>
    <property type="match status" value="1"/>
</dbReference>
<sequence>MKKVLDYINNNVLVKVASLNSVSVIVKIIAGFLTSKFIALFVGSEGMALVGNLRNFVGSVQSLSILGLYKGVVKYIAQFKDDAFQLSKTISTVFYMGFCSTLLMSILVYFKAEYINDLIFKDYNNYAYVIRIFSMALPFYALNMFAFSIMNGFAKYKYLIVFNIFGQILGAVITILLIWQEKIDGALIAVVIAESIIFLITLVGIANRKNFIPLIKVSNFSLNFAKKLGSYSGMALFSAIILPLVAILIRSYIIDNIGLEQAGFWEAMNRISKYYLLFVSTLLTMYILPRFSEIDNIKDFRKEVFSFYKTIIPIFALGLIVVYFLRGFIVSLVFTEEFRPVEDLFLWQLLGDFIKVLSIVIAYQFLAKRMFWHYIITEAFSVTTLYFTSKYFIDEFGLVGANMAHFATYVMYYAIILLIFYSSLFGVIPDKLEEE</sequence>
<evidence type="ECO:0000256" key="4">
    <source>
        <dbReference type="ARBA" id="ARBA00022989"/>
    </source>
</evidence>
<feature type="transmembrane region" description="Helical" evidence="6">
    <location>
        <begin position="304"/>
        <end position="325"/>
    </location>
</feature>
<keyword evidence="2" id="KW-1003">Cell membrane</keyword>
<gene>
    <name evidence="7" type="ORF">IEG06_12435</name>
</gene>
<keyword evidence="5 6" id="KW-0472">Membrane</keyword>
<feature type="transmembrane region" description="Helical" evidence="6">
    <location>
        <begin position="126"/>
        <end position="146"/>
    </location>
</feature>
<reference evidence="7 8" key="1">
    <citation type="submission" date="2020-09" db="EMBL/GenBank/DDBJ databases">
        <title>Bacillus nautilus sp. nov., Chryseoglobus crepusculi sp. nov, and Psychrobacter noctis sp. nov., isolated from deep-sea sponges from the equatorial Atlantic.</title>
        <authorList>
            <person name="Stennett H.L."/>
            <person name="Williams S.E."/>
        </authorList>
    </citation>
    <scope>NUCLEOTIDE SEQUENCE [LARGE SCALE GENOMIC DNA]</scope>
    <source>
        <strain evidence="7 8">28M-24</strain>
    </source>
</reference>
<evidence type="ECO:0000256" key="6">
    <source>
        <dbReference type="SAM" id="Phobius"/>
    </source>
</evidence>
<feature type="transmembrane region" description="Helical" evidence="6">
    <location>
        <begin position="228"/>
        <end position="254"/>
    </location>
</feature>
<feature type="transmembrane region" description="Helical" evidence="6">
    <location>
        <begin position="185"/>
        <end position="207"/>
    </location>
</feature>
<organism evidence="7 8">
    <name type="scientific">Olleya marilimosa</name>
    <dbReference type="NCBI Taxonomy" id="272164"/>
    <lineage>
        <taxon>Bacteria</taxon>
        <taxon>Pseudomonadati</taxon>
        <taxon>Bacteroidota</taxon>
        <taxon>Flavobacteriia</taxon>
        <taxon>Flavobacteriales</taxon>
        <taxon>Flavobacteriaceae</taxon>
    </lineage>
</organism>
<name>A0ABR8LXX2_9FLAO</name>
<feature type="transmembrane region" description="Helical" evidence="6">
    <location>
        <begin position="158"/>
        <end position="179"/>
    </location>
</feature>
<evidence type="ECO:0000256" key="5">
    <source>
        <dbReference type="ARBA" id="ARBA00023136"/>
    </source>
</evidence>
<feature type="transmembrane region" description="Helical" evidence="6">
    <location>
        <begin position="274"/>
        <end position="292"/>
    </location>
</feature>
<proteinExistence type="predicted"/>
<dbReference type="InterPro" id="IPR050833">
    <property type="entry name" value="Poly_Biosynth_Transport"/>
</dbReference>
<dbReference type="RefSeq" id="WP_191100425.1">
    <property type="nucleotide sequence ID" value="NZ_JACXXF010000007.1"/>
</dbReference>
<feature type="transmembrane region" description="Helical" evidence="6">
    <location>
        <begin position="371"/>
        <end position="389"/>
    </location>
</feature>
<evidence type="ECO:0000256" key="1">
    <source>
        <dbReference type="ARBA" id="ARBA00004651"/>
    </source>
</evidence>
<dbReference type="InterPro" id="IPR044550">
    <property type="entry name" value="WzxE"/>
</dbReference>
<evidence type="ECO:0000256" key="3">
    <source>
        <dbReference type="ARBA" id="ARBA00022692"/>
    </source>
</evidence>
<feature type="transmembrane region" description="Helical" evidence="6">
    <location>
        <begin position="409"/>
        <end position="428"/>
    </location>
</feature>
<dbReference type="Pfam" id="PF13440">
    <property type="entry name" value="Polysacc_synt_3"/>
    <property type="match status" value="1"/>
</dbReference>
<keyword evidence="4 6" id="KW-1133">Transmembrane helix</keyword>
<dbReference type="Proteomes" id="UP000627521">
    <property type="component" value="Unassembled WGS sequence"/>
</dbReference>
<feature type="transmembrane region" description="Helical" evidence="6">
    <location>
        <begin position="345"/>
        <end position="366"/>
    </location>
</feature>
<dbReference type="PANTHER" id="PTHR30250:SF30">
    <property type="entry name" value="LIPID III FLIPPASE"/>
    <property type="match status" value="1"/>
</dbReference>